<evidence type="ECO:0000313" key="2">
    <source>
        <dbReference type="EMBL" id="EFJ29883.1"/>
    </source>
</evidence>
<keyword evidence="3" id="KW-1185">Reference proteome</keyword>
<feature type="signal peptide" evidence="1">
    <location>
        <begin position="1"/>
        <end position="30"/>
    </location>
</feature>
<protein>
    <submittedName>
        <fullName evidence="2">Uncharacterized protein</fullName>
    </submittedName>
</protein>
<feature type="chain" id="PRO_5003121709" evidence="1">
    <location>
        <begin position="31"/>
        <end position="135"/>
    </location>
</feature>
<dbReference type="HOGENOM" id="CLU_1889357_0_0_1"/>
<dbReference type="KEGG" id="smo:SELMODRAFT_409854"/>
<sequence>MPLAMPLQLLIAKILLKRFVLLPMQPLTDGGIPAAVPPLPLPLETSWLGGAMVKKRELYQASRWVSLTPAACPLAGPKLHKNISKGCVPTKNGPLELESLNEPIAMANDPAHPAGISHNNILQSACCCCEIYRSC</sequence>
<evidence type="ECO:0000313" key="3">
    <source>
        <dbReference type="Proteomes" id="UP000001514"/>
    </source>
</evidence>
<reference evidence="2 3" key="1">
    <citation type="journal article" date="2011" name="Science">
        <title>The Selaginella genome identifies genetic changes associated with the evolution of vascular plants.</title>
        <authorList>
            <person name="Banks J.A."/>
            <person name="Nishiyama T."/>
            <person name="Hasebe M."/>
            <person name="Bowman J.L."/>
            <person name="Gribskov M."/>
            <person name="dePamphilis C."/>
            <person name="Albert V.A."/>
            <person name="Aono N."/>
            <person name="Aoyama T."/>
            <person name="Ambrose B.A."/>
            <person name="Ashton N.W."/>
            <person name="Axtell M.J."/>
            <person name="Barker E."/>
            <person name="Barker M.S."/>
            <person name="Bennetzen J.L."/>
            <person name="Bonawitz N.D."/>
            <person name="Chapple C."/>
            <person name="Cheng C."/>
            <person name="Correa L.G."/>
            <person name="Dacre M."/>
            <person name="DeBarry J."/>
            <person name="Dreyer I."/>
            <person name="Elias M."/>
            <person name="Engstrom E.M."/>
            <person name="Estelle M."/>
            <person name="Feng L."/>
            <person name="Finet C."/>
            <person name="Floyd S.K."/>
            <person name="Frommer W.B."/>
            <person name="Fujita T."/>
            <person name="Gramzow L."/>
            <person name="Gutensohn M."/>
            <person name="Harholt J."/>
            <person name="Hattori M."/>
            <person name="Heyl A."/>
            <person name="Hirai T."/>
            <person name="Hiwatashi Y."/>
            <person name="Ishikawa M."/>
            <person name="Iwata M."/>
            <person name="Karol K.G."/>
            <person name="Koehler B."/>
            <person name="Kolukisaoglu U."/>
            <person name="Kubo M."/>
            <person name="Kurata T."/>
            <person name="Lalonde S."/>
            <person name="Li K."/>
            <person name="Li Y."/>
            <person name="Litt A."/>
            <person name="Lyons E."/>
            <person name="Manning G."/>
            <person name="Maruyama T."/>
            <person name="Michael T.P."/>
            <person name="Mikami K."/>
            <person name="Miyazaki S."/>
            <person name="Morinaga S."/>
            <person name="Murata T."/>
            <person name="Mueller-Roeber B."/>
            <person name="Nelson D.R."/>
            <person name="Obara M."/>
            <person name="Oguri Y."/>
            <person name="Olmstead R.G."/>
            <person name="Onodera N."/>
            <person name="Petersen B.L."/>
            <person name="Pils B."/>
            <person name="Prigge M."/>
            <person name="Rensing S.A."/>
            <person name="Riano-Pachon D.M."/>
            <person name="Roberts A.W."/>
            <person name="Sato Y."/>
            <person name="Scheller H.V."/>
            <person name="Schulz B."/>
            <person name="Schulz C."/>
            <person name="Shakirov E.V."/>
            <person name="Shibagaki N."/>
            <person name="Shinohara N."/>
            <person name="Shippen D.E."/>
            <person name="Soerensen I."/>
            <person name="Sotooka R."/>
            <person name="Sugimoto N."/>
            <person name="Sugita M."/>
            <person name="Sumikawa N."/>
            <person name="Tanurdzic M."/>
            <person name="Theissen G."/>
            <person name="Ulvskov P."/>
            <person name="Wakazuki S."/>
            <person name="Weng J.K."/>
            <person name="Willats W.W."/>
            <person name="Wipf D."/>
            <person name="Wolf P.G."/>
            <person name="Yang L."/>
            <person name="Zimmer A.D."/>
            <person name="Zhu Q."/>
            <person name="Mitros T."/>
            <person name="Hellsten U."/>
            <person name="Loque D."/>
            <person name="Otillar R."/>
            <person name="Salamov A."/>
            <person name="Schmutz J."/>
            <person name="Shapiro H."/>
            <person name="Lindquist E."/>
            <person name="Lucas S."/>
            <person name="Rokhsar D."/>
            <person name="Grigoriev I.V."/>
        </authorList>
    </citation>
    <scope>NUCLEOTIDE SEQUENCE [LARGE SCALE GENOMIC DNA]</scope>
</reference>
<evidence type="ECO:0000256" key="1">
    <source>
        <dbReference type="SAM" id="SignalP"/>
    </source>
</evidence>
<dbReference type="InParanoid" id="D8RCN8"/>
<dbReference type="Proteomes" id="UP000001514">
    <property type="component" value="Unassembled WGS sequence"/>
</dbReference>
<proteinExistence type="predicted"/>
<organism evidence="3">
    <name type="scientific">Selaginella moellendorffii</name>
    <name type="common">Spikemoss</name>
    <dbReference type="NCBI Taxonomy" id="88036"/>
    <lineage>
        <taxon>Eukaryota</taxon>
        <taxon>Viridiplantae</taxon>
        <taxon>Streptophyta</taxon>
        <taxon>Embryophyta</taxon>
        <taxon>Tracheophyta</taxon>
        <taxon>Lycopodiopsida</taxon>
        <taxon>Selaginellales</taxon>
        <taxon>Selaginellaceae</taxon>
        <taxon>Selaginella</taxon>
    </lineage>
</organism>
<accession>D8RCN8</accession>
<dbReference type="EMBL" id="GL377576">
    <property type="protein sequence ID" value="EFJ29883.1"/>
    <property type="molecule type" value="Genomic_DNA"/>
</dbReference>
<dbReference type="AlphaFoldDB" id="D8RCN8"/>
<gene>
    <name evidence="2" type="ORF">SELMODRAFT_409854</name>
</gene>
<keyword evidence="1" id="KW-0732">Signal</keyword>
<dbReference type="Gramene" id="EFJ29883">
    <property type="protein sequence ID" value="EFJ29883"/>
    <property type="gene ID" value="SELMODRAFT_409854"/>
</dbReference>
<name>D8RCN8_SELML</name>